<name>A0AAW1DL76_9HEMI</name>
<dbReference type="PANTHER" id="PTHR36299">
    <property type="entry name" value="AGAP008005-PA"/>
    <property type="match status" value="1"/>
</dbReference>
<dbReference type="PANTHER" id="PTHR36299:SF2">
    <property type="entry name" value="DUF4773 DOMAIN-CONTAINING PROTEIN"/>
    <property type="match status" value="1"/>
</dbReference>
<keyword evidence="1" id="KW-0732">Signal</keyword>
<evidence type="ECO:0000259" key="2">
    <source>
        <dbReference type="Pfam" id="PF15998"/>
    </source>
</evidence>
<reference evidence="3 4" key="1">
    <citation type="submission" date="2022-12" db="EMBL/GenBank/DDBJ databases">
        <title>Chromosome-level genome assembly of true bugs.</title>
        <authorList>
            <person name="Ma L."/>
            <person name="Li H."/>
        </authorList>
    </citation>
    <scope>NUCLEOTIDE SEQUENCE [LARGE SCALE GENOMIC DNA]</scope>
    <source>
        <strain evidence="3">Lab_2022b</strain>
    </source>
</reference>
<organism evidence="3 4">
    <name type="scientific">Rhynocoris fuscipes</name>
    <dbReference type="NCBI Taxonomy" id="488301"/>
    <lineage>
        <taxon>Eukaryota</taxon>
        <taxon>Metazoa</taxon>
        <taxon>Ecdysozoa</taxon>
        <taxon>Arthropoda</taxon>
        <taxon>Hexapoda</taxon>
        <taxon>Insecta</taxon>
        <taxon>Pterygota</taxon>
        <taxon>Neoptera</taxon>
        <taxon>Paraneoptera</taxon>
        <taxon>Hemiptera</taxon>
        <taxon>Heteroptera</taxon>
        <taxon>Panheteroptera</taxon>
        <taxon>Cimicomorpha</taxon>
        <taxon>Reduviidae</taxon>
        <taxon>Harpactorinae</taxon>
        <taxon>Harpactorini</taxon>
        <taxon>Rhynocoris</taxon>
    </lineage>
</organism>
<feature type="signal peptide" evidence="1">
    <location>
        <begin position="1"/>
        <end position="32"/>
    </location>
</feature>
<keyword evidence="4" id="KW-1185">Reference proteome</keyword>
<sequence>MSINFFSVVTFLIIAATLNSVAVIAVIEGGNASENVIGSISASACETHQYEWKCCANYTAKEVGILSVCISLKYLDKEYGGEMKVTVNNFAIIDERLSLVNPPPICTDVPYLDKIAKACFYFYDLSFHNDHVTGCLKMTGKIRFLRVFEFKIGCFNIPVKKLRADDVKVILLH</sequence>
<evidence type="ECO:0000256" key="1">
    <source>
        <dbReference type="SAM" id="SignalP"/>
    </source>
</evidence>
<protein>
    <recommendedName>
        <fullName evidence="2">DUF4773 domain-containing protein</fullName>
    </recommendedName>
</protein>
<dbReference type="AlphaFoldDB" id="A0AAW1DL76"/>
<evidence type="ECO:0000313" key="3">
    <source>
        <dbReference type="EMBL" id="KAK9509199.1"/>
    </source>
</evidence>
<gene>
    <name evidence="3" type="ORF">O3M35_006564</name>
</gene>
<feature type="domain" description="DUF4773" evidence="2">
    <location>
        <begin position="45"/>
        <end position="157"/>
    </location>
</feature>
<comment type="caution">
    <text evidence="3">The sequence shown here is derived from an EMBL/GenBank/DDBJ whole genome shotgun (WGS) entry which is preliminary data.</text>
</comment>
<feature type="chain" id="PRO_5043430060" description="DUF4773 domain-containing protein" evidence="1">
    <location>
        <begin position="33"/>
        <end position="173"/>
    </location>
</feature>
<proteinExistence type="predicted"/>
<accession>A0AAW1DL76</accession>
<dbReference type="Pfam" id="PF15998">
    <property type="entry name" value="DUF4773"/>
    <property type="match status" value="1"/>
</dbReference>
<dbReference type="InterPro" id="IPR031941">
    <property type="entry name" value="DUF4773"/>
</dbReference>
<dbReference type="EMBL" id="JAPXFL010000003">
    <property type="protein sequence ID" value="KAK9509199.1"/>
    <property type="molecule type" value="Genomic_DNA"/>
</dbReference>
<evidence type="ECO:0000313" key="4">
    <source>
        <dbReference type="Proteomes" id="UP001461498"/>
    </source>
</evidence>
<dbReference type="Proteomes" id="UP001461498">
    <property type="component" value="Unassembled WGS sequence"/>
</dbReference>